<name>A0ABP7NHY1_9GAMM</name>
<dbReference type="Pfam" id="PF13175">
    <property type="entry name" value="AAA_15"/>
    <property type="match status" value="1"/>
</dbReference>
<dbReference type="Proteomes" id="UP001501337">
    <property type="component" value="Unassembled WGS sequence"/>
</dbReference>
<keyword evidence="1" id="KW-0175">Coiled coil</keyword>
<evidence type="ECO:0000256" key="1">
    <source>
        <dbReference type="SAM" id="Coils"/>
    </source>
</evidence>
<evidence type="ECO:0000259" key="2">
    <source>
        <dbReference type="Pfam" id="PF13175"/>
    </source>
</evidence>
<gene>
    <name evidence="3" type="ORF">GCM10022278_03540</name>
</gene>
<dbReference type="PANTHER" id="PTHR41259:SF1">
    <property type="entry name" value="DOUBLE-STRAND BREAK REPAIR RAD50 ATPASE, PUTATIVE-RELATED"/>
    <property type="match status" value="1"/>
</dbReference>
<dbReference type="Gene3D" id="3.40.50.300">
    <property type="entry name" value="P-loop containing nucleotide triphosphate hydrolases"/>
    <property type="match status" value="2"/>
</dbReference>
<feature type="domain" description="Endonuclease GajA/Old nuclease/RecF-like AAA" evidence="2">
    <location>
        <begin position="1"/>
        <end position="58"/>
    </location>
</feature>
<dbReference type="SUPFAM" id="SSF52540">
    <property type="entry name" value="P-loop containing nucleoside triphosphate hydrolases"/>
    <property type="match status" value="1"/>
</dbReference>
<keyword evidence="4" id="KW-1185">Reference proteome</keyword>
<reference evidence="4" key="1">
    <citation type="journal article" date="2019" name="Int. J. Syst. Evol. Microbiol.">
        <title>The Global Catalogue of Microorganisms (GCM) 10K type strain sequencing project: providing services to taxonomists for standard genome sequencing and annotation.</title>
        <authorList>
            <consortium name="The Broad Institute Genomics Platform"/>
            <consortium name="The Broad Institute Genome Sequencing Center for Infectious Disease"/>
            <person name="Wu L."/>
            <person name="Ma J."/>
        </authorList>
    </citation>
    <scope>NUCLEOTIDE SEQUENCE [LARGE SCALE GENOMIC DNA]</scope>
    <source>
        <strain evidence="4">JCM 17555</strain>
    </source>
</reference>
<protein>
    <submittedName>
        <fullName evidence="3">AAA family ATPase</fullName>
    </submittedName>
</protein>
<evidence type="ECO:0000313" key="3">
    <source>
        <dbReference type="EMBL" id="GAA3947626.1"/>
    </source>
</evidence>
<dbReference type="InterPro" id="IPR027417">
    <property type="entry name" value="P-loop_NTPase"/>
</dbReference>
<sequence length="874" mass="97088">MKLLRLSLENWRGVVVRNIDFSDGVTLIEGPNEIGKSTLIEALRTLFAELDSSNKKSVKAIQPVGEDVGSRVEAEVVTGQYHFVYAKTYNRKAQTTLRILKPEPAQLTGREAHERAELMLASTIDMSLWNALLVEQGKEIRGAGLSESAGLARALDEAVGSAASEQDDAGVFERVQAEYEQYFSLKTGKPRLAKLDNEVEVLESAVDQAKTALTEVITDTADHERCIAEIQRLESAGPELQGALAKRQAEWEAVSSIEQQGKAARADLATAQQLWEVVRDEELRRMRATEQCDQDLGALENKRREVTIFSSRLEQTRARNEAADLRLRELKGQLKEARSRLAIARADERYLDQLAELEREEQRQQQCLALSEQMAAERAVLNGISVNAERLDVLQEAERQLQLARGQRDLAATLVEVSALKDFTLEIDGEPLDVRSGALETRHALAALSITIPGLARLRIVPSQTSAELEEKFLEARANVTTALKRCGVDTLAEAFAADARRLQASHTLGTLSDRRKALLGDDDEAELEARVAQKRANCAQYVNERETEEALPGDLSQARLHVKRHDQKMREIEQALELAQSDHEAARADFEQVHADQRVASQAVEGLEADLQRRRAELSASELAESSESLRSRLQARAREKEAVEAKLRSLEKQLAECSVESVEALLLNARASCDRLQNELLEQVKRRAILDDRLEKAQADGRQERLDEAQRKLIELKRSVAAEKRRAAAAKRLWECINQHRDATRKAYLRPLKEGIEMLGRIVFGADFEIALADDWSLSSCTRNGRTIPFEALSVGAKEQLGILTRLAAAKIVSRHGGVPVIIDDALGFSDPSRLETMGAALAYCGAHSQIILLTCTPGRFSYVGNAERVRL</sequence>
<comment type="caution">
    <text evidence="3">The sequence shown here is derived from an EMBL/GenBank/DDBJ whole genome shotgun (WGS) entry which is preliminary data.</text>
</comment>
<evidence type="ECO:0000313" key="4">
    <source>
        <dbReference type="Proteomes" id="UP001501337"/>
    </source>
</evidence>
<dbReference type="PANTHER" id="PTHR41259">
    <property type="entry name" value="DOUBLE-STRAND BREAK REPAIR RAD50 ATPASE, PUTATIVE-RELATED"/>
    <property type="match status" value="1"/>
</dbReference>
<dbReference type="EMBL" id="BAABBO010000001">
    <property type="protein sequence ID" value="GAA3947626.1"/>
    <property type="molecule type" value="Genomic_DNA"/>
</dbReference>
<proteinExistence type="predicted"/>
<feature type="coiled-coil region" evidence="1">
    <location>
        <begin position="635"/>
        <end position="728"/>
    </location>
</feature>
<dbReference type="RefSeq" id="WP_344802665.1">
    <property type="nucleotide sequence ID" value="NZ_BAABBO010000001.1"/>
</dbReference>
<organism evidence="3 4">
    <name type="scientific">Allohahella marinimesophila</name>
    <dbReference type="NCBI Taxonomy" id="1054972"/>
    <lineage>
        <taxon>Bacteria</taxon>
        <taxon>Pseudomonadati</taxon>
        <taxon>Pseudomonadota</taxon>
        <taxon>Gammaproteobacteria</taxon>
        <taxon>Oceanospirillales</taxon>
        <taxon>Hahellaceae</taxon>
        <taxon>Allohahella</taxon>
    </lineage>
</organism>
<feature type="coiled-coil region" evidence="1">
    <location>
        <begin position="313"/>
        <end position="363"/>
    </location>
</feature>
<dbReference type="InterPro" id="IPR041685">
    <property type="entry name" value="AAA_GajA/Old/RecF-like"/>
</dbReference>
<accession>A0ABP7NHY1</accession>
<feature type="coiled-coil region" evidence="1">
    <location>
        <begin position="525"/>
        <end position="590"/>
    </location>
</feature>